<protein>
    <submittedName>
        <fullName evidence="3">Penicillin-binding protein 2</fullName>
    </submittedName>
</protein>
<dbReference type="RefSeq" id="WP_154518422.1">
    <property type="nucleotide sequence ID" value="NZ_VUMT01000006.1"/>
</dbReference>
<organism evidence="3 4">
    <name type="scientific">Velocimicrobium porci</name>
    <dbReference type="NCBI Taxonomy" id="2606634"/>
    <lineage>
        <taxon>Bacteria</taxon>
        <taxon>Bacillati</taxon>
        <taxon>Bacillota</taxon>
        <taxon>Clostridia</taxon>
        <taxon>Lachnospirales</taxon>
        <taxon>Lachnospiraceae</taxon>
        <taxon>Velocimicrobium</taxon>
    </lineage>
</organism>
<dbReference type="InterPro" id="IPR001460">
    <property type="entry name" value="PCN-bd_Tpept"/>
</dbReference>
<evidence type="ECO:0000259" key="2">
    <source>
        <dbReference type="Pfam" id="PF00905"/>
    </source>
</evidence>
<dbReference type="InterPro" id="IPR050515">
    <property type="entry name" value="Beta-lactam/transpept"/>
</dbReference>
<reference evidence="3 4" key="1">
    <citation type="submission" date="2019-08" db="EMBL/GenBank/DDBJ databases">
        <title>In-depth cultivation of the pig gut microbiome towards novel bacterial diversity and tailored functional studies.</title>
        <authorList>
            <person name="Wylensek D."/>
            <person name="Hitch T.C.A."/>
            <person name="Clavel T."/>
        </authorList>
    </citation>
    <scope>NUCLEOTIDE SEQUENCE [LARGE SCALE GENOMIC DNA]</scope>
    <source>
        <strain evidence="3 4">WCA-693-APC-MOT-I</strain>
    </source>
</reference>
<comment type="caution">
    <text evidence="3">The sequence shown here is derived from an EMBL/GenBank/DDBJ whole genome shotgun (WGS) entry which is preliminary data.</text>
</comment>
<feature type="transmembrane region" description="Helical" evidence="1">
    <location>
        <begin position="28"/>
        <end position="51"/>
    </location>
</feature>
<gene>
    <name evidence="3" type="ORF">FYJ58_05430</name>
</gene>
<accession>A0A6L5XYM4</accession>
<dbReference type="GO" id="GO:0071972">
    <property type="term" value="F:peptidoglycan L,D-transpeptidase activity"/>
    <property type="evidence" value="ECO:0007669"/>
    <property type="project" value="TreeGrafter"/>
</dbReference>
<dbReference type="Pfam" id="PF00905">
    <property type="entry name" value="Transpeptidase"/>
    <property type="match status" value="1"/>
</dbReference>
<dbReference type="Gene3D" id="3.90.1310.10">
    <property type="entry name" value="Penicillin-binding protein 2a (Domain 2)"/>
    <property type="match status" value="1"/>
</dbReference>
<dbReference type="InterPro" id="IPR012338">
    <property type="entry name" value="Beta-lactam/transpept-like"/>
</dbReference>
<sequence>MKRLINRKSEKDADIQKKPKKKSTNREILVMTYLFVGIFVFLIGKFVYFIVAESPNIINSTYNKRQDLLAERVVRGKILGSKGEILAETVTDANGTETRNYPYNNIFCHAVGRFTNGKTGIEQLENINLLTSGENPLVAIVKELRGEKNKGDNAVTTFDVALQKTAYEALGNRRGAVVALEPSTGKVLAMVSKPDYNPNTASANWDSLIEDSDKNSALVNRATQGLYPPGSTFKILTALEYMIENKNYQDYQYACNGKDTFGNVVINCYGNKNHGTEDLRKSFAKSCNGSFANIGMNLNLKSYRNLCETFLFNQKLPTDFITNNSSFTLKKSSDKSEVPQTAIGQGNTQITPLHNALITATIANNGVMMKPYLVDRLETYNKDIVKQYEPEEYGKIISETQAKEVQELMHAVVTEGTATSLSGLSYACAGKTGSAEYDSNKSSHGWFVGYAPYDNPKIVVSVIVEDGGTGSESAVPIAKRLFQSYLG</sequence>
<dbReference type="EMBL" id="VUMT01000006">
    <property type="protein sequence ID" value="MSS63318.1"/>
    <property type="molecule type" value="Genomic_DNA"/>
</dbReference>
<evidence type="ECO:0000313" key="3">
    <source>
        <dbReference type="EMBL" id="MSS63318.1"/>
    </source>
</evidence>
<feature type="domain" description="Penicillin-binding protein transpeptidase" evidence="2">
    <location>
        <begin position="175"/>
        <end position="482"/>
    </location>
</feature>
<dbReference type="AlphaFoldDB" id="A0A6L5XYM4"/>
<dbReference type="Gene3D" id="3.40.710.10">
    <property type="entry name" value="DD-peptidase/beta-lactamase superfamily"/>
    <property type="match status" value="1"/>
</dbReference>
<dbReference type="PANTHER" id="PTHR30627:SF24">
    <property type="entry name" value="PENICILLIN-BINDING PROTEIN 4B"/>
    <property type="match status" value="1"/>
</dbReference>
<proteinExistence type="predicted"/>
<dbReference type="Proteomes" id="UP000482209">
    <property type="component" value="Unassembled WGS sequence"/>
</dbReference>
<keyword evidence="1" id="KW-0472">Membrane</keyword>
<keyword evidence="4" id="KW-1185">Reference proteome</keyword>
<dbReference type="GO" id="GO:0005886">
    <property type="term" value="C:plasma membrane"/>
    <property type="evidence" value="ECO:0007669"/>
    <property type="project" value="TreeGrafter"/>
</dbReference>
<keyword evidence="1" id="KW-0812">Transmembrane</keyword>
<evidence type="ECO:0000256" key="1">
    <source>
        <dbReference type="SAM" id="Phobius"/>
    </source>
</evidence>
<dbReference type="GO" id="GO:0008658">
    <property type="term" value="F:penicillin binding"/>
    <property type="evidence" value="ECO:0007669"/>
    <property type="project" value="InterPro"/>
</dbReference>
<dbReference type="GO" id="GO:0071555">
    <property type="term" value="P:cell wall organization"/>
    <property type="evidence" value="ECO:0007669"/>
    <property type="project" value="TreeGrafter"/>
</dbReference>
<dbReference type="PANTHER" id="PTHR30627">
    <property type="entry name" value="PEPTIDOGLYCAN D,D-TRANSPEPTIDASE"/>
    <property type="match status" value="1"/>
</dbReference>
<name>A0A6L5XYM4_9FIRM</name>
<evidence type="ECO:0000313" key="4">
    <source>
        <dbReference type="Proteomes" id="UP000482209"/>
    </source>
</evidence>
<keyword evidence="1" id="KW-1133">Transmembrane helix</keyword>
<dbReference type="SUPFAM" id="SSF56601">
    <property type="entry name" value="beta-lactamase/transpeptidase-like"/>
    <property type="match status" value="1"/>
</dbReference>